<keyword evidence="2" id="KW-1185">Reference proteome</keyword>
<proteinExistence type="predicted"/>
<protein>
    <submittedName>
        <fullName evidence="1">Uncharacterized protein</fullName>
    </submittedName>
</protein>
<evidence type="ECO:0000313" key="1">
    <source>
        <dbReference type="EMBL" id="PWS26461.1"/>
    </source>
</evidence>
<dbReference type="Proteomes" id="UP000245379">
    <property type="component" value="Unassembled WGS sequence"/>
</dbReference>
<name>A0A317EI21_9SPHI</name>
<organism evidence="1 2">
    <name type="scientific">Pedobacter yonginense</name>
    <dbReference type="NCBI Taxonomy" id="651869"/>
    <lineage>
        <taxon>Bacteria</taxon>
        <taxon>Pseudomonadati</taxon>
        <taxon>Bacteroidota</taxon>
        <taxon>Sphingobacteriia</taxon>
        <taxon>Sphingobacteriales</taxon>
        <taxon>Sphingobacteriaceae</taxon>
        <taxon>Pedobacter</taxon>
    </lineage>
</organism>
<gene>
    <name evidence="1" type="ORF">DHW03_16925</name>
</gene>
<dbReference type="RefSeq" id="WP_109927027.1">
    <property type="nucleotide sequence ID" value="NZ_QGNZ01000004.1"/>
</dbReference>
<evidence type="ECO:0000313" key="2">
    <source>
        <dbReference type="Proteomes" id="UP000245379"/>
    </source>
</evidence>
<dbReference type="OrthoDB" id="1271482at2"/>
<comment type="caution">
    <text evidence="1">The sequence shown here is derived from an EMBL/GenBank/DDBJ whole genome shotgun (WGS) entry which is preliminary data.</text>
</comment>
<accession>A0A317EI21</accession>
<dbReference type="EMBL" id="QGNZ01000004">
    <property type="protein sequence ID" value="PWS26461.1"/>
    <property type="molecule type" value="Genomic_DNA"/>
</dbReference>
<sequence length="263" mass="30462">MGHKKIEIAHMAQFLKLQNLPVVFDECPEPQPDFKFKISDDKIIGVEHTRMFLPKDAKGDDLTRHYVTANRIVAYAHHMFKTTNKERLSVYVDFVSSYGLDMPSRMLTRKDEKTLSNFLLEFVKTNIPTLNTNASFENFNMDTGEHQLPDPIGHISIYNKYDCWAVVEAGMVPNIKGDVLQERVKAKDGKLKNYSALYGELWLLLVEDQWSPLNYFDFSFAKLIDVSSRFNKVFILRSGNNIVHECNNLCKEENQWKGKDFNP</sequence>
<reference evidence="1 2" key="1">
    <citation type="submission" date="2018-05" db="EMBL/GenBank/DDBJ databases">
        <title>Pedobacter paludis sp. nov., isolated from wetland soil.</title>
        <authorList>
            <person name="Zhang Y."/>
            <person name="Wang G."/>
        </authorList>
    </citation>
    <scope>NUCLEOTIDE SEQUENCE [LARGE SCALE GENOMIC DNA]</scope>
    <source>
        <strain evidence="1 2">KCTC22721</strain>
    </source>
</reference>
<dbReference type="AlphaFoldDB" id="A0A317EI21"/>